<sequence length="771" mass="88038">MNKPLLILISFLLSLSLSPLAYSQTQPNALPLIQILSELEKKHQVTFSYEPQTIANLSVKSLNPNYSLEEALQELRTNTPLNFKILNSRFITIALKIVKNEPQHTQRLNEVVVTNYLTKGISKLNNGTIKANTKGFNMLPGLIEPDVLQIIQNLPGIISIDERISNINIRGGTNDQNLILYEGIRMYQSGHFFGLISAFNPYLTEEISISKNGTSARFGDAVSSTIAIKSKDVIDHKTQASIGGNLLSVDGFAKTPISPKSEIQLSARRAYTDVMVTQTYDAYFERIFQDSELNNNNATNNALALDERFLFYDFNAKFLYDINATSKIRFNALAIRNRLDYNQAYISTEHRLEETKSKLNQLTYGASANYTKAFNSQFKSTVELYYSQYDLDAKNENVHDNLVLTQENKVEDYGLRLDFTKTVNTDLNINTGYQFNEVSVAYFEDVNAPNFTSYTKEIIRSHALFGEIEWYTPSRKTHIRLGSRINYFDQLATFKIEPRFSVNYQFFDFFRLEILGELKSQSITQIIDLQQDFFGIEKRRWQLANGNDVPLMTSEQASLGLSYNHNNLLVSVEGYYKVVNDITTRSQGFQNQYQFINTIGSYKVRGVDFLIHKRLGLFNTWLGYTYSKNDYHFETLNQGELFPNTLDLRHVANASLTYNKSALQLGMSFNWHSGRPYTSPSESQDANTNTIQYKAPNGARLEDYFRTDISASYRIDLSGNSNAEVGIALWNIFNQTNIINRYYTKDAEGALSEINNESLKFTPNFSVRINF</sequence>
<evidence type="ECO:0000256" key="10">
    <source>
        <dbReference type="PROSITE-ProRule" id="PRU01360"/>
    </source>
</evidence>
<feature type="signal peptide" evidence="12">
    <location>
        <begin position="1"/>
        <end position="21"/>
    </location>
</feature>
<evidence type="ECO:0000256" key="8">
    <source>
        <dbReference type="ARBA" id="ARBA00023136"/>
    </source>
</evidence>
<dbReference type="PROSITE" id="PS52016">
    <property type="entry name" value="TONB_DEPENDENT_REC_3"/>
    <property type="match status" value="1"/>
</dbReference>
<name>A0ABW3KSH7_9FLAO</name>
<evidence type="ECO:0000259" key="15">
    <source>
        <dbReference type="Pfam" id="PF07715"/>
    </source>
</evidence>
<keyword evidence="2 10" id="KW-0813">Transport</keyword>
<feature type="domain" description="TonB-dependent receptor-like beta-barrel" evidence="13">
    <location>
        <begin position="301"/>
        <end position="716"/>
    </location>
</feature>
<keyword evidence="6" id="KW-0408">Iron</keyword>
<reference evidence="17" key="1">
    <citation type="journal article" date="2019" name="Int. J. Syst. Evol. Microbiol.">
        <title>The Global Catalogue of Microorganisms (GCM) 10K type strain sequencing project: providing services to taxonomists for standard genome sequencing and annotation.</title>
        <authorList>
            <consortium name="The Broad Institute Genomics Platform"/>
            <consortium name="The Broad Institute Genome Sequencing Center for Infectious Disease"/>
            <person name="Wu L."/>
            <person name="Ma J."/>
        </authorList>
    </citation>
    <scope>NUCLEOTIDE SEQUENCE [LARGE SCALE GENOMIC DNA]</scope>
    <source>
        <strain evidence="17">CCUG 56098</strain>
    </source>
</reference>
<keyword evidence="4" id="KW-0410">Iron transport</keyword>
<organism evidence="16 17">
    <name type="scientific">Winogradskyella rapida</name>
    <dbReference type="NCBI Taxonomy" id="549701"/>
    <lineage>
        <taxon>Bacteria</taxon>
        <taxon>Pseudomonadati</taxon>
        <taxon>Bacteroidota</taxon>
        <taxon>Flavobacteriia</taxon>
        <taxon>Flavobacteriales</taxon>
        <taxon>Flavobacteriaceae</taxon>
        <taxon>Winogradskyella</taxon>
    </lineage>
</organism>
<dbReference type="EMBL" id="JBHTKM010000048">
    <property type="protein sequence ID" value="MFD1015563.1"/>
    <property type="molecule type" value="Genomic_DNA"/>
</dbReference>
<evidence type="ECO:0000313" key="17">
    <source>
        <dbReference type="Proteomes" id="UP001597086"/>
    </source>
</evidence>
<evidence type="ECO:0000259" key="14">
    <source>
        <dbReference type="Pfam" id="PF07660"/>
    </source>
</evidence>
<feature type="domain" description="Secretin/TonB short N-terminal" evidence="14">
    <location>
        <begin position="46"/>
        <end position="94"/>
    </location>
</feature>
<keyword evidence="3 10" id="KW-1134">Transmembrane beta strand</keyword>
<evidence type="ECO:0000256" key="9">
    <source>
        <dbReference type="ARBA" id="ARBA00023237"/>
    </source>
</evidence>
<dbReference type="InterPro" id="IPR037066">
    <property type="entry name" value="Plug_dom_sf"/>
</dbReference>
<evidence type="ECO:0000256" key="2">
    <source>
        <dbReference type="ARBA" id="ARBA00022448"/>
    </source>
</evidence>
<evidence type="ECO:0000256" key="11">
    <source>
        <dbReference type="RuleBase" id="RU003357"/>
    </source>
</evidence>
<evidence type="ECO:0000256" key="3">
    <source>
        <dbReference type="ARBA" id="ARBA00022452"/>
    </source>
</evidence>
<dbReference type="Gene3D" id="2.170.130.10">
    <property type="entry name" value="TonB-dependent receptor, plug domain"/>
    <property type="match status" value="1"/>
</dbReference>
<accession>A0ABW3KSH7</accession>
<comment type="subcellular location">
    <subcellularLocation>
        <location evidence="1 10">Cell outer membrane</location>
        <topology evidence="1 10">Multi-pass membrane protein</topology>
    </subcellularLocation>
</comment>
<dbReference type="RefSeq" id="WP_386115413.1">
    <property type="nucleotide sequence ID" value="NZ_JBHTKM010000048.1"/>
</dbReference>
<dbReference type="InterPro" id="IPR036942">
    <property type="entry name" value="Beta-barrel_TonB_sf"/>
</dbReference>
<dbReference type="InterPro" id="IPR000531">
    <property type="entry name" value="Beta-barrel_TonB"/>
</dbReference>
<keyword evidence="16" id="KW-0675">Receptor</keyword>
<keyword evidence="9 10" id="KW-0998">Cell outer membrane</keyword>
<evidence type="ECO:0000313" key="16">
    <source>
        <dbReference type="EMBL" id="MFD1015563.1"/>
    </source>
</evidence>
<keyword evidence="5 10" id="KW-0812">Transmembrane</keyword>
<dbReference type="InterPro" id="IPR039426">
    <property type="entry name" value="TonB-dep_rcpt-like"/>
</dbReference>
<dbReference type="SUPFAM" id="SSF56935">
    <property type="entry name" value="Porins"/>
    <property type="match status" value="1"/>
</dbReference>
<evidence type="ECO:0000256" key="12">
    <source>
        <dbReference type="SAM" id="SignalP"/>
    </source>
</evidence>
<gene>
    <name evidence="16" type="ORF">ACFQ13_06505</name>
</gene>
<evidence type="ECO:0000256" key="7">
    <source>
        <dbReference type="ARBA" id="ARBA00023077"/>
    </source>
</evidence>
<keyword evidence="17" id="KW-1185">Reference proteome</keyword>
<feature type="domain" description="TonB-dependent receptor plug" evidence="15">
    <location>
        <begin position="146"/>
        <end position="220"/>
    </location>
</feature>
<comment type="similarity">
    <text evidence="10 11">Belongs to the TonB-dependent receptor family.</text>
</comment>
<keyword evidence="12" id="KW-0732">Signal</keyword>
<keyword evidence="7 11" id="KW-0798">TonB box</keyword>
<evidence type="ECO:0000256" key="6">
    <source>
        <dbReference type="ARBA" id="ARBA00023004"/>
    </source>
</evidence>
<dbReference type="Gene3D" id="3.55.50.30">
    <property type="match status" value="1"/>
</dbReference>
<dbReference type="Proteomes" id="UP001597086">
    <property type="component" value="Unassembled WGS sequence"/>
</dbReference>
<evidence type="ECO:0000256" key="4">
    <source>
        <dbReference type="ARBA" id="ARBA00022496"/>
    </source>
</evidence>
<dbReference type="Pfam" id="PF07715">
    <property type="entry name" value="Plug"/>
    <property type="match status" value="1"/>
</dbReference>
<feature type="chain" id="PRO_5047462326" evidence="12">
    <location>
        <begin position="22"/>
        <end position="771"/>
    </location>
</feature>
<dbReference type="Pfam" id="PF00593">
    <property type="entry name" value="TonB_dep_Rec_b-barrel"/>
    <property type="match status" value="1"/>
</dbReference>
<proteinExistence type="inferred from homology"/>
<evidence type="ECO:0000256" key="5">
    <source>
        <dbReference type="ARBA" id="ARBA00022692"/>
    </source>
</evidence>
<evidence type="ECO:0000259" key="13">
    <source>
        <dbReference type="Pfam" id="PF00593"/>
    </source>
</evidence>
<comment type="caution">
    <text evidence="16">The sequence shown here is derived from an EMBL/GenBank/DDBJ whole genome shotgun (WGS) entry which is preliminary data.</text>
</comment>
<dbReference type="Gene3D" id="2.40.170.20">
    <property type="entry name" value="TonB-dependent receptor, beta-barrel domain"/>
    <property type="match status" value="1"/>
</dbReference>
<protein>
    <submittedName>
        <fullName evidence="16">TonB-dependent receptor domain-containing protein</fullName>
    </submittedName>
</protein>
<dbReference type="InterPro" id="IPR011662">
    <property type="entry name" value="Secretin/TonB_short_N"/>
</dbReference>
<keyword evidence="4" id="KW-0406">Ion transport</keyword>
<evidence type="ECO:0000256" key="1">
    <source>
        <dbReference type="ARBA" id="ARBA00004571"/>
    </source>
</evidence>
<keyword evidence="8 10" id="KW-0472">Membrane</keyword>
<dbReference type="InterPro" id="IPR012910">
    <property type="entry name" value="Plug_dom"/>
</dbReference>
<dbReference type="Pfam" id="PF07660">
    <property type="entry name" value="STN"/>
    <property type="match status" value="1"/>
</dbReference>